<accession>A0A7M7NXD7</accession>
<proteinExistence type="predicted"/>
<feature type="compositionally biased region" description="Polar residues" evidence="1">
    <location>
        <begin position="327"/>
        <end position="360"/>
    </location>
</feature>
<sequence>MSLHTADFASCVSGELADTGPLVPPSESKSMRGKKKEVKKRTLQKSDIPSGSRSSAMKPKSMIPATVSRPPDEANVDENVEVSAMELRMNKMEAMLARVVAAIPGPAQTQSGNFSDESADLEDVESDHEGEHYTCVPNIAAKFAVPTGLGEPVDEEIANSASYLIMNRLEDKVLADTSAKYLPPSNCEYLDTPKVNSAIWDNLTQRSRTRDLKLQRVQRSLTRGLSAFTQSLSSQTITETQQDSLALICNANFELNSLRKEFIKPEMNEAYSHLCKPSAPVTKYLFGDDLGKRMKDLKEEQRAAAGAVKQDKPAYRSHQRYHPYKPQNFSKFQDAGWTSSAGPSKQSFQKPSYQRSSSFRQPFLGQGRGRGKPPAQQNQQQHSRQGQRK</sequence>
<dbReference type="OMA" id="CHESQPI"/>
<dbReference type="Proteomes" id="UP000007110">
    <property type="component" value="Unassembled WGS sequence"/>
</dbReference>
<feature type="region of interest" description="Disordered" evidence="1">
    <location>
        <begin position="324"/>
        <end position="389"/>
    </location>
</feature>
<protein>
    <submittedName>
        <fullName evidence="2">Uncharacterized protein</fullName>
    </submittedName>
</protein>
<dbReference type="EnsemblMetazoa" id="XM_030986198">
    <property type="protein sequence ID" value="XP_030842058"/>
    <property type="gene ID" value="LOC100892194"/>
</dbReference>
<evidence type="ECO:0000313" key="3">
    <source>
        <dbReference type="Proteomes" id="UP000007110"/>
    </source>
</evidence>
<reference evidence="3" key="1">
    <citation type="submission" date="2015-02" db="EMBL/GenBank/DDBJ databases">
        <title>Genome sequencing for Strongylocentrotus purpuratus.</title>
        <authorList>
            <person name="Murali S."/>
            <person name="Liu Y."/>
            <person name="Vee V."/>
            <person name="English A."/>
            <person name="Wang M."/>
            <person name="Skinner E."/>
            <person name="Han Y."/>
            <person name="Muzny D.M."/>
            <person name="Worley K.C."/>
            <person name="Gibbs R.A."/>
        </authorList>
    </citation>
    <scope>NUCLEOTIDE SEQUENCE</scope>
</reference>
<keyword evidence="3" id="KW-1185">Reference proteome</keyword>
<feature type="compositionally biased region" description="Low complexity" evidence="1">
    <location>
        <begin position="376"/>
        <end position="389"/>
    </location>
</feature>
<feature type="compositionally biased region" description="Basic residues" evidence="1">
    <location>
        <begin position="31"/>
        <end position="43"/>
    </location>
</feature>
<name>A0A7M7NXD7_STRPU</name>
<evidence type="ECO:0000256" key="1">
    <source>
        <dbReference type="SAM" id="MobiDB-lite"/>
    </source>
</evidence>
<dbReference type="KEGG" id="spu:100892194"/>
<organism evidence="2 3">
    <name type="scientific">Strongylocentrotus purpuratus</name>
    <name type="common">Purple sea urchin</name>
    <dbReference type="NCBI Taxonomy" id="7668"/>
    <lineage>
        <taxon>Eukaryota</taxon>
        <taxon>Metazoa</taxon>
        <taxon>Echinodermata</taxon>
        <taxon>Eleutherozoa</taxon>
        <taxon>Echinozoa</taxon>
        <taxon>Echinoidea</taxon>
        <taxon>Euechinoidea</taxon>
        <taxon>Echinacea</taxon>
        <taxon>Camarodonta</taxon>
        <taxon>Echinidea</taxon>
        <taxon>Strongylocentrotidae</taxon>
        <taxon>Strongylocentrotus</taxon>
    </lineage>
</organism>
<dbReference type="InParanoid" id="A0A7M7NXD7"/>
<feature type="compositionally biased region" description="Polar residues" evidence="1">
    <location>
        <begin position="45"/>
        <end position="55"/>
    </location>
</feature>
<feature type="region of interest" description="Disordered" evidence="1">
    <location>
        <begin position="1"/>
        <end position="74"/>
    </location>
</feature>
<evidence type="ECO:0000313" key="2">
    <source>
        <dbReference type="EnsemblMetazoa" id="XP_030842058"/>
    </source>
</evidence>
<reference evidence="2" key="2">
    <citation type="submission" date="2021-01" db="UniProtKB">
        <authorList>
            <consortium name="EnsemblMetazoa"/>
        </authorList>
    </citation>
    <scope>IDENTIFICATION</scope>
</reference>
<dbReference type="RefSeq" id="XP_030842058.1">
    <property type="nucleotide sequence ID" value="XM_030986198.1"/>
</dbReference>
<dbReference type="PANTHER" id="PTHR34239">
    <property type="entry name" value="APPLE DOMAIN-CONTAINING PROTEIN"/>
    <property type="match status" value="1"/>
</dbReference>
<dbReference type="PANTHER" id="PTHR34239:SF2">
    <property type="entry name" value="TRANSPOSABLE ELEMENT P TRANSPOSASE_THAP9 CONSERVED DOMAIN-CONTAINING PROTEIN"/>
    <property type="match status" value="1"/>
</dbReference>
<dbReference type="GeneID" id="100892194"/>
<dbReference type="AlphaFoldDB" id="A0A7M7NXD7"/>